<dbReference type="PANTHER" id="PTHR42241">
    <property type="entry name" value="HYPOTHETICAL MEMBRANE PROTEIN, CONSERVED, DUF998 FAMILY"/>
    <property type="match status" value="1"/>
</dbReference>
<proteinExistence type="predicted"/>
<organism evidence="2 3">
    <name type="scientific">Desulfurococcus mucosus (strain ATCC 35584 / DSM 2162 / JCM 9187 / O7/1)</name>
    <dbReference type="NCBI Taxonomy" id="765177"/>
    <lineage>
        <taxon>Archaea</taxon>
        <taxon>Thermoproteota</taxon>
        <taxon>Thermoprotei</taxon>
        <taxon>Desulfurococcales</taxon>
        <taxon>Desulfurococcaceae</taxon>
        <taxon>Desulfurococcus</taxon>
    </lineage>
</organism>
<accession>E8R6Y1</accession>
<evidence type="ECO:0008006" key="4">
    <source>
        <dbReference type="Google" id="ProtNLM"/>
    </source>
</evidence>
<evidence type="ECO:0000313" key="3">
    <source>
        <dbReference type="Proteomes" id="UP000001068"/>
    </source>
</evidence>
<name>E8R6Y1_DESM0</name>
<keyword evidence="1" id="KW-1133">Transmembrane helix</keyword>
<evidence type="ECO:0000256" key="1">
    <source>
        <dbReference type="SAM" id="Phobius"/>
    </source>
</evidence>
<feature type="transmembrane region" description="Helical" evidence="1">
    <location>
        <begin position="101"/>
        <end position="120"/>
    </location>
</feature>
<feature type="transmembrane region" description="Helical" evidence="1">
    <location>
        <begin position="77"/>
        <end position="95"/>
    </location>
</feature>
<dbReference type="Proteomes" id="UP000001068">
    <property type="component" value="Chromosome"/>
</dbReference>
<reference evidence="2 3" key="2">
    <citation type="journal article" date="2011" name="Stand. Genomic Sci.">
        <title>Complete genome sequence of Desulfurococcus mucosus type strain (O7/1).</title>
        <authorList>
            <person name="Wirth R."/>
            <person name="Chertkov O."/>
            <person name="Held B."/>
            <person name="Lapidus A."/>
            <person name="Nolan M."/>
            <person name="Lucas S."/>
            <person name="Hammon N."/>
            <person name="Deshpande S."/>
            <person name="Cheng J.F."/>
            <person name="Tapia R."/>
            <person name="Han C."/>
            <person name="Goodwin L."/>
            <person name="Pitluck S."/>
            <person name="Liolios K."/>
            <person name="Ioanna P."/>
            <person name="Ivanova N."/>
            <person name="Mavromatis K."/>
            <person name="Mikhailova N."/>
            <person name="Pati A."/>
            <person name="Chen A."/>
            <person name="Palaniappan K."/>
            <person name="Land M."/>
            <person name="Hauser L."/>
            <person name="Chang Y.J."/>
            <person name="Jeffries C.D."/>
            <person name="Bilek Y."/>
            <person name="Hader T."/>
            <person name="Rohde M."/>
            <person name="Spring S."/>
            <person name="Sikorski J."/>
            <person name="Goker M."/>
            <person name="Woyke T."/>
            <person name="Bristow J."/>
            <person name="Eisen J.A."/>
            <person name="Markowitz V."/>
            <person name="Hugenholtz P."/>
            <person name="Kyrpides N.C."/>
            <person name="Klenk H.P."/>
        </authorList>
    </citation>
    <scope>NUCLEOTIDE SEQUENCE [LARGE SCALE GENOMIC DNA]</scope>
    <source>
        <strain evidence="3">ATCC 35584 / DSM 2162 / JCM 9187 / O7/1</strain>
    </source>
</reference>
<dbReference type="STRING" id="765177.Desmu_0095"/>
<dbReference type="EMBL" id="CP002363">
    <property type="protein sequence ID" value="ADV64414.1"/>
    <property type="molecule type" value="Genomic_DNA"/>
</dbReference>
<dbReference type="AlphaFoldDB" id="E8R6Y1"/>
<dbReference type="InterPro" id="IPR009339">
    <property type="entry name" value="DUF998"/>
</dbReference>
<dbReference type="HOGENOM" id="CLU_1465175_0_0_2"/>
<reference evidence="3" key="1">
    <citation type="submission" date="2010-11" db="EMBL/GenBank/DDBJ databases">
        <title>The complete genome of Desulfurococcus mucosus DSM 2162.</title>
        <authorList>
            <consortium name="US DOE Joint Genome Institute (JGI-PGF)"/>
            <person name="Lucas S."/>
            <person name="Copeland A."/>
            <person name="Lapidus A."/>
            <person name="Bruce D."/>
            <person name="Goodwin L."/>
            <person name="Pitluck S."/>
            <person name="Kyrpides N."/>
            <person name="Mavromatis K."/>
            <person name="Pagani I."/>
            <person name="Ivanova N."/>
            <person name="Ovchinnikova G."/>
            <person name="Chertkov O."/>
            <person name="Held B."/>
            <person name="Brettin T."/>
            <person name="Detter J.C."/>
            <person name="Tapia R."/>
            <person name="Han C."/>
            <person name="Land M."/>
            <person name="Hauser L."/>
            <person name="Markowitz V."/>
            <person name="Cheng J.-F."/>
            <person name="Hugenholtz P."/>
            <person name="Woyke T."/>
            <person name="Wu D."/>
            <person name="Wirth R."/>
            <person name="Bilek Y."/>
            <person name="Hader T."/>
            <person name="Klenk H.-P."/>
            <person name="Eisen J.A."/>
        </authorList>
    </citation>
    <scope>NUCLEOTIDE SEQUENCE [LARGE SCALE GENOMIC DNA]</scope>
    <source>
        <strain evidence="3">ATCC 35584 / DSM 2162 / JCM 9187 / O7/1</strain>
    </source>
</reference>
<dbReference type="KEGG" id="dmu:Desmu_0095"/>
<dbReference type="Pfam" id="PF06197">
    <property type="entry name" value="DUF998"/>
    <property type="match status" value="1"/>
</dbReference>
<feature type="transmembrane region" description="Helical" evidence="1">
    <location>
        <begin position="45"/>
        <end position="65"/>
    </location>
</feature>
<keyword evidence="1" id="KW-0472">Membrane</keyword>
<protein>
    <recommendedName>
        <fullName evidence="4">DUF998 domain-containing protein</fullName>
    </recommendedName>
</protein>
<sequence length="180" mass="19759" precursor="true">MNPRLLVLASVAVPLSSIAIAALLSNWFNPLENALSDLGHAARSSVAAVFNGGLVFGGLLTYTVAVTSRQTRRSYNMLLALTAVFLILIGVYDEIYGRLHFAVSVAFFTGTMIFMAWITVKETSKVIRAYSVSALLIELAAWIIYFMYRIPRGAAIPELISVASFTPLYIYIYSRGNQHA</sequence>
<dbReference type="OrthoDB" id="18853at2157"/>
<evidence type="ECO:0000313" key="2">
    <source>
        <dbReference type="EMBL" id="ADV64414.1"/>
    </source>
</evidence>
<dbReference type="eggNOG" id="arCOG02008">
    <property type="taxonomic scope" value="Archaea"/>
</dbReference>
<dbReference type="PANTHER" id="PTHR42241:SF2">
    <property type="entry name" value="HYPOTHETICAL MEMBRANE PROTEIN, CONSERVED, DUF998 FAMILY"/>
    <property type="match status" value="1"/>
</dbReference>
<dbReference type="RefSeq" id="WP_013561636.1">
    <property type="nucleotide sequence ID" value="NC_014961.1"/>
</dbReference>
<feature type="transmembrane region" description="Helical" evidence="1">
    <location>
        <begin position="154"/>
        <end position="173"/>
    </location>
</feature>
<feature type="transmembrane region" description="Helical" evidence="1">
    <location>
        <begin position="127"/>
        <end position="148"/>
    </location>
</feature>
<keyword evidence="1" id="KW-0812">Transmembrane</keyword>
<gene>
    <name evidence="2" type="ordered locus">Desmu_0095</name>
</gene>
<keyword evidence="3" id="KW-1185">Reference proteome</keyword>
<dbReference type="GeneID" id="10152779"/>